<dbReference type="Pfam" id="PF04205">
    <property type="entry name" value="FMN_bind"/>
    <property type="match status" value="1"/>
</dbReference>
<feature type="domain" description="FMN-binding" evidence="3">
    <location>
        <begin position="1004"/>
        <end position="1091"/>
    </location>
</feature>
<reference evidence="4 5" key="1">
    <citation type="submission" date="2019-08" db="EMBL/GenBank/DDBJ databases">
        <title>In-depth cultivation of the pig gut microbiome towards novel bacterial diversity and tailored functional studies.</title>
        <authorList>
            <person name="Wylensek D."/>
            <person name="Hitch T.C.A."/>
            <person name="Clavel T."/>
        </authorList>
    </citation>
    <scope>NUCLEOTIDE SEQUENCE [LARGE SCALE GENOMIC DNA]</scope>
    <source>
        <strain evidence="4 5">WCA-SAB-591-4A-A</strain>
    </source>
</reference>
<dbReference type="Pfam" id="PF04122">
    <property type="entry name" value="CW_binding_2"/>
    <property type="match status" value="3"/>
</dbReference>
<dbReference type="GO" id="GO:0010181">
    <property type="term" value="F:FMN binding"/>
    <property type="evidence" value="ECO:0007669"/>
    <property type="project" value="InterPro"/>
</dbReference>
<protein>
    <submittedName>
        <fullName evidence="4">FMN-binding protein</fullName>
    </submittedName>
</protein>
<dbReference type="Proteomes" id="UP000440713">
    <property type="component" value="Unassembled WGS sequence"/>
</dbReference>
<evidence type="ECO:0000256" key="2">
    <source>
        <dbReference type="SAM" id="SignalP"/>
    </source>
</evidence>
<proteinExistence type="predicted"/>
<accession>A0A6N7XCI0</accession>
<feature type="compositionally biased region" description="Basic and acidic residues" evidence="1">
    <location>
        <begin position="338"/>
        <end position="359"/>
    </location>
</feature>
<dbReference type="PANTHER" id="PTHR30032">
    <property type="entry name" value="N-ACETYLMURAMOYL-L-ALANINE AMIDASE-RELATED"/>
    <property type="match status" value="1"/>
</dbReference>
<evidence type="ECO:0000313" key="5">
    <source>
        <dbReference type="Proteomes" id="UP000440713"/>
    </source>
</evidence>
<dbReference type="Gene3D" id="3.40.50.12090">
    <property type="match status" value="4"/>
</dbReference>
<evidence type="ECO:0000256" key="1">
    <source>
        <dbReference type="SAM" id="MobiDB-lite"/>
    </source>
</evidence>
<gene>
    <name evidence="4" type="ORF">FYJ71_05370</name>
</gene>
<dbReference type="Gene3D" id="3.90.1010.20">
    <property type="match status" value="2"/>
</dbReference>
<dbReference type="RefSeq" id="WP_154537793.1">
    <property type="nucleotide sequence ID" value="NZ_VUNE01000002.1"/>
</dbReference>
<feature type="region of interest" description="Disordered" evidence="1">
    <location>
        <begin position="320"/>
        <end position="359"/>
    </location>
</feature>
<dbReference type="InterPro" id="IPR007253">
    <property type="entry name" value="Cell_wall-bd_2"/>
</dbReference>
<dbReference type="InterPro" id="IPR007329">
    <property type="entry name" value="FMN-bd"/>
</dbReference>
<comment type="caution">
    <text evidence="4">The sequence shown here is derived from an EMBL/GenBank/DDBJ whole genome shotgun (WGS) entry which is preliminary data.</text>
</comment>
<dbReference type="SMART" id="SM00900">
    <property type="entry name" value="FMN_bind"/>
    <property type="match status" value="2"/>
</dbReference>
<feature type="chain" id="PRO_5026974113" evidence="2">
    <location>
        <begin position="25"/>
        <end position="1092"/>
    </location>
</feature>
<evidence type="ECO:0000259" key="3">
    <source>
        <dbReference type="SMART" id="SM00900"/>
    </source>
</evidence>
<dbReference type="InterPro" id="IPR051922">
    <property type="entry name" value="Bact_Sporulation_Assoc"/>
</dbReference>
<organism evidence="4 5">
    <name type="scientific">Peptostreptococcus porci</name>
    <dbReference type="NCBI Taxonomy" id="2652282"/>
    <lineage>
        <taxon>Bacteria</taxon>
        <taxon>Bacillati</taxon>
        <taxon>Bacillota</taxon>
        <taxon>Clostridia</taxon>
        <taxon>Peptostreptococcales</taxon>
        <taxon>Peptostreptococcaceae</taxon>
        <taxon>Peptostreptococcus</taxon>
    </lineage>
</organism>
<evidence type="ECO:0000313" key="4">
    <source>
        <dbReference type="EMBL" id="MST62406.1"/>
    </source>
</evidence>
<sequence>MKKLDKMILLSLSLTLLLQSNALAEEKKIERIYGKDRYETSIKVADALSSSFEKVIMASGEMFPDALAGSVLTSGKYPIVLASKDKLEPSVRAKISKAKEVYILGGSETISSAVENDIKSLGAKVSRLSGMDRYETSVKIAQVTGSKDLILVNGDLFPDSLTASGIALLNNRSILLVKSNEIPQSVKDYIKKINPNSITIIGGNKSVDDSLEKDSKLFTSNVKRISGRDRYETSLEVAKHFTNLKNLVVASGDNFTDALSASSIAGKLKAPMLLVDGKKGTATIDYIEKNKKNIDNIKVIGGPNTVSDSTFKSISNVVETKDSKKEEDKKVLGTVIKPNKEKPNPEKPNPEKPQLADKPADGVWYGTAFEGYGTSQNGATIVKVKISDGKIESVEPIKHGGEGEEYIKKSKNILSMLKGTIETDLVKIAEELSHGDLQNKGKYADVVTTATKTAKGYVKASEKAIERAKKYKDDKKDQKVAYIKIAGNNEFDPSKDRVRVINNTKLENNKAADFNFVLYDIGMSDGRVIQNVKFSDLEKYGITSNYKQGQILNIDNNKYFIDLEVKDESGYAMEKINLNVAKGPEKKKVRPDYILVTFKDKSNKKINITSEIQYDESFDKEIEKVELYKNDNVISTGEYNDRTNYYKLEKFNNNYKLGEDETWESSIYRLIARKIEKPVDASAPHKVLIKSKDGSIVKEVHINASDWEKNNKNLVMSNLELPSDYEKKLGELNLEVFNGKNEKIEATVKISDDSIKIDFKDSDNTYIKFDNFKFIKITDYIPAKIVVKPNDGSEVLAELKIGEEEWADGKTVVRRLDTPISEKYKMWSKDSFDIDVLNKSGQKLEHEITRSGSVFTVNVYDKKLYTGRAINITWKFVQAQMDDFLPAKVFIKEKGGSEILAELEFNENEWSDGKTVVRRLGVPISEKYKTWKEDSFDVEVLNKSGQKIEHEITRSGSVFTVNVYDKKLYTGRAINITWAYPEAVEKDYLGQAEAVKPENADWMGQSNYSVKLKVKVKDNKILSVEDNGSDYSDFNKGYFLMASKNFEKYKDKNIDRVKNSNIGEDGIDVVTNATVTSNAIHNAVKDALNKAK</sequence>
<name>A0A6N7XCI0_9FIRM</name>
<dbReference type="GO" id="GO:0016020">
    <property type="term" value="C:membrane"/>
    <property type="evidence" value="ECO:0007669"/>
    <property type="project" value="InterPro"/>
</dbReference>
<feature type="compositionally biased region" description="Basic and acidic residues" evidence="1">
    <location>
        <begin position="320"/>
        <end position="331"/>
    </location>
</feature>
<dbReference type="PANTHER" id="PTHR30032:SF8">
    <property type="entry name" value="GERMINATION-SPECIFIC N-ACETYLMURAMOYL-L-ALANINE AMIDASE"/>
    <property type="match status" value="1"/>
</dbReference>
<keyword evidence="5" id="KW-1185">Reference proteome</keyword>
<keyword evidence="2" id="KW-0732">Signal</keyword>
<feature type="domain" description="FMN-binding" evidence="3">
    <location>
        <begin position="375"/>
        <end position="468"/>
    </location>
</feature>
<dbReference type="AlphaFoldDB" id="A0A6N7XCI0"/>
<feature type="signal peptide" evidence="2">
    <location>
        <begin position="1"/>
        <end position="24"/>
    </location>
</feature>
<dbReference type="EMBL" id="VUNE01000002">
    <property type="protein sequence ID" value="MST62406.1"/>
    <property type="molecule type" value="Genomic_DNA"/>
</dbReference>